<dbReference type="Proteomes" id="UP000719412">
    <property type="component" value="Unassembled WGS sequence"/>
</dbReference>
<protein>
    <submittedName>
        <fullName evidence="3">Uncharacterized protein</fullName>
    </submittedName>
</protein>
<feature type="region of interest" description="Disordered" evidence="1">
    <location>
        <begin position="1"/>
        <end position="27"/>
    </location>
</feature>
<feature type="transmembrane region" description="Helical" evidence="2">
    <location>
        <begin position="67"/>
        <end position="88"/>
    </location>
</feature>
<reference evidence="3" key="1">
    <citation type="journal article" date="2020" name="J Insects Food Feed">
        <title>The yellow mealworm (Tenebrio molitor) genome: a resource for the emerging insects as food and feed industry.</title>
        <authorList>
            <person name="Eriksson T."/>
            <person name="Andere A."/>
            <person name="Kelstrup H."/>
            <person name="Emery V."/>
            <person name="Picard C."/>
        </authorList>
    </citation>
    <scope>NUCLEOTIDE SEQUENCE</scope>
    <source>
        <strain evidence="3">Stoneville</strain>
        <tissue evidence="3">Whole head</tissue>
    </source>
</reference>
<dbReference type="AlphaFoldDB" id="A0A8J6LDZ0"/>
<evidence type="ECO:0000256" key="1">
    <source>
        <dbReference type="SAM" id="MobiDB-lite"/>
    </source>
</evidence>
<keyword evidence="4" id="KW-1185">Reference proteome</keyword>
<keyword evidence="2" id="KW-1133">Transmembrane helix</keyword>
<comment type="caution">
    <text evidence="3">The sequence shown here is derived from an EMBL/GenBank/DDBJ whole genome shotgun (WGS) entry which is preliminary data.</text>
</comment>
<evidence type="ECO:0000313" key="3">
    <source>
        <dbReference type="EMBL" id="KAH0809541.1"/>
    </source>
</evidence>
<gene>
    <name evidence="3" type="ORF">GEV33_013251</name>
</gene>
<name>A0A8J6LDZ0_TENMO</name>
<reference evidence="3" key="2">
    <citation type="submission" date="2021-08" db="EMBL/GenBank/DDBJ databases">
        <authorList>
            <person name="Eriksson T."/>
        </authorList>
    </citation>
    <scope>NUCLEOTIDE SEQUENCE</scope>
    <source>
        <strain evidence="3">Stoneville</strain>
        <tissue evidence="3">Whole head</tissue>
    </source>
</reference>
<sequence length="516" mass="58640">MNGKRCRLTPPSRSRHKEGSPPLRPRISTLHRTKGRRRTEISRRSHRLSPHGIDPLQFFLSVHRRRLLRFCAICAFAAYLVALVRVYYPARGSRADARMLCTKSTLRSAHIIVAKFPTEKREKGSNGGRSDSSSRDVLLGIRPIPRCISGASKIKLQAASYCMHDAPDGKRVNGKTPPEDIPRKNVHFRFWRLTGACGEHFHRRGGGESACIVIFYLRIAHPPGANAPILIYAGPGGRRKTTPAGSLALFIINYRLVLTLRFFVLCFSDLSVAVVHFFTVDIPATFQGGNESFEAEKSHPHSYNPERNVGGLRFRDVENTTARHWGHGRLRRRRLRRGLQAKVGLQRVLAGFRVVGGERSSPPIWNTLRATPPPFRFSGCVKRMPPTRVCFDVRYNWCTNIEVIDRNVRRVRRSILRGRRKNRSEIDTRERRRLLLRHLKSVTSDPFKNPSIEELFTNQKKDLIHNVTNVALNTSLGDLGVPPKSLLDLVSGKLFRLPGQLSRLLPRFLLPNFPLK</sequence>
<keyword evidence="2" id="KW-0472">Membrane</keyword>
<organism evidence="3 4">
    <name type="scientific">Tenebrio molitor</name>
    <name type="common">Yellow mealworm beetle</name>
    <dbReference type="NCBI Taxonomy" id="7067"/>
    <lineage>
        <taxon>Eukaryota</taxon>
        <taxon>Metazoa</taxon>
        <taxon>Ecdysozoa</taxon>
        <taxon>Arthropoda</taxon>
        <taxon>Hexapoda</taxon>
        <taxon>Insecta</taxon>
        <taxon>Pterygota</taxon>
        <taxon>Neoptera</taxon>
        <taxon>Endopterygota</taxon>
        <taxon>Coleoptera</taxon>
        <taxon>Polyphaga</taxon>
        <taxon>Cucujiformia</taxon>
        <taxon>Tenebrionidae</taxon>
        <taxon>Tenebrio</taxon>
    </lineage>
</organism>
<keyword evidence="2" id="KW-0812">Transmembrane</keyword>
<dbReference type="EMBL" id="JABDTM020028075">
    <property type="protein sequence ID" value="KAH0809541.1"/>
    <property type="molecule type" value="Genomic_DNA"/>
</dbReference>
<evidence type="ECO:0000313" key="4">
    <source>
        <dbReference type="Proteomes" id="UP000719412"/>
    </source>
</evidence>
<proteinExistence type="predicted"/>
<evidence type="ECO:0000256" key="2">
    <source>
        <dbReference type="SAM" id="Phobius"/>
    </source>
</evidence>
<accession>A0A8J6LDZ0</accession>